<keyword evidence="3" id="KW-1185">Reference proteome</keyword>
<evidence type="ECO:0000313" key="3">
    <source>
        <dbReference type="Proteomes" id="UP000233534"/>
    </source>
</evidence>
<dbReference type="EMBL" id="NEMB01000003">
    <property type="protein sequence ID" value="PQQ66378.1"/>
    <property type="molecule type" value="Genomic_DNA"/>
</dbReference>
<name>A0A2K9E3V8_9FIRM</name>
<accession>A0A2K9E3V8</accession>
<organism evidence="1 3">
    <name type="scientific">Acetivibrio saccincola</name>
    <dbReference type="NCBI Taxonomy" id="1677857"/>
    <lineage>
        <taxon>Bacteria</taxon>
        <taxon>Bacillati</taxon>
        <taxon>Bacillota</taxon>
        <taxon>Clostridia</taxon>
        <taxon>Eubacteriales</taxon>
        <taxon>Oscillospiraceae</taxon>
        <taxon>Acetivibrio</taxon>
    </lineage>
</organism>
<dbReference type="RefSeq" id="WP_101302884.1">
    <property type="nucleotide sequence ID" value="NZ_CP025197.1"/>
</dbReference>
<dbReference type="Proteomes" id="UP000233534">
    <property type="component" value="Chromosome"/>
</dbReference>
<gene>
    <name evidence="2" type="ORF">B9R14_06185</name>
    <name evidence="1" type="ORF">HVS_12720</name>
</gene>
<reference evidence="2 4" key="2">
    <citation type="journal article" date="2018" name="Syst. Appl. Microbiol.">
        <title>Characterization and high-quality draft genome sequence of Herbivorax saccincola A7, an anaerobic, alkaliphilic, thermophilic, cellulolytic, and xylanolytic bacterium.</title>
        <authorList>
            <person name="Aikawa S."/>
            <person name="Baramee S."/>
            <person name="Sermsathanaswadi J."/>
            <person name="Thianheng P."/>
            <person name="Tachaapaikoon C."/>
            <person name="Shikata A."/>
            <person name="Waeonukul R."/>
            <person name="Pason P."/>
            <person name="Ratanakhanokchai K."/>
            <person name="Kosugi A."/>
        </authorList>
    </citation>
    <scope>NUCLEOTIDE SEQUENCE [LARGE SCALE GENOMIC DNA]</scope>
    <source>
        <strain evidence="2 4">A7</strain>
    </source>
</reference>
<dbReference type="Proteomes" id="UP000239720">
    <property type="component" value="Unassembled WGS sequence"/>
</dbReference>
<evidence type="ECO:0000313" key="4">
    <source>
        <dbReference type="Proteomes" id="UP000239720"/>
    </source>
</evidence>
<reference evidence="1 3" key="1">
    <citation type="submission" date="2017-12" db="EMBL/GenBank/DDBJ databases">
        <title>Complete genome sequence of Herbivorax saccincola GGR1, a novel Cellulosome-producing hydrolytic bacterium in a thermophilic biogas plant, established by Illumina and Nanopore MinION sequencing.</title>
        <authorList>
            <person name="Pechtl A."/>
            <person name="Ruckert C."/>
            <person name="Koeck D.E."/>
            <person name="Maus I."/>
            <person name="Winkler A."/>
            <person name="Kalinowski J."/>
            <person name="Puhler A."/>
            <person name="Schwarz W.W."/>
            <person name="Zverlov V.V."/>
            <person name="Schluter A."/>
            <person name="Liebl W."/>
        </authorList>
    </citation>
    <scope>NUCLEOTIDE SEQUENCE [LARGE SCALE GENOMIC DNA]</scope>
    <source>
        <strain evidence="1">GGR1</strain>
        <strain evidence="3">SR1</strain>
    </source>
</reference>
<proteinExistence type="predicted"/>
<dbReference type="KEGG" id="hsc:HVS_12720"/>
<protein>
    <submittedName>
        <fullName evidence="1">Uncharacterized protein</fullName>
    </submittedName>
</protein>
<sequence>MRKLNEKFTELTEMELIKTSGGGIWDYIVNFFIGAADSVPPVPVIGTTEAAAGATVRAIEMKKYNNEIDKWGKIALGEDFRNY</sequence>
<dbReference type="EMBL" id="CP025197">
    <property type="protein sequence ID" value="AUG58417.1"/>
    <property type="molecule type" value="Genomic_DNA"/>
</dbReference>
<evidence type="ECO:0000313" key="2">
    <source>
        <dbReference type="EMBL" id="PQQ66378.1"/>
    </source>
</evidence>
<evidence type="ECO:0000313" key="1">
    <source>
        <dbReference type="EMBL" id="AUG58417.1"/>
    </source>
</evidence>
<dbReference type="AlphaFoldDB" id="A0A2K9E3V8"/>